<feature type="compositionally biased region" description="Low complexity" evidence="1">
    <location>
        <begin position="41"/>
        <end position="51"/>
    </location>
</feature>
<reference evidence="2 3" key="1">
    <citation type="submission" date="2023-08" db="EMBL/GenBank/DDBJ databases">
        <authorList>
            <person name="Palmer J.M."/>
        </authorList>
    </citation>
    <scope>NUCLEOTIDE SEQUENCE [LARGE SCALE GENOMIC DNA]</scope>
    <source>
        <strain evidence="2 3">TWF481</strain>
    </source>
</reference>
<sequence>MPSRRDHATHPEGSPDATDPPTRNGQRSGSGSSWFARTFLSPSSPSSPAAPRQRESRSHTTRQRQKALEQALRGQISLPTPLPQARQSPSNMPNRNVQPVETQELAGPSQENNYSSPDFYVASRPAPSPPSRNTALTPPTPARGSRLPTYGGRPIQGSSSPSNRPSLPTSPRTSPRRYVPPAVEIQVPPGRAPPSGPARGQIPMRNSPTSSSRVQSENVMPTPSSNPHPIQQRVSPSAFSPQPKDSGSTPRSKMPAKIVTPTRKSQAQEAQASPVSDSLVPPVSIEQVNYNSGSNSPTAEVASTPQKIYTLSEPPHIAKPSPKGVPESSSRFPTTEPVKDLTMSRLEPSPQVPRHDSVVKELSTPKYSTKESSNTLTVTPSSHPGVSRRPSPNTSASRRTSRSSTPSRNGNPDFASETPEQRGARHASNQAVYDRMSPVLREARSAFDLVRDWVAENSGVMNEENEALKETQQSDKVVKQAPEKVSPIAKDSAPVAAIPELLVSDSHERSHDGDEHPRRKNQIERPDIKPVEKEEVKVSVIGHPEVSTLNGEKPDAPIASTHVPTRVVRTLRRKASFLNLRAPETIPMLPVTDDDFDDEIPTGIYLSDGEDDVKSCKALDYNNYVNEEDVLTHDVPLNADKFSSIEDDIIDYYGADVTDMDYQENTPCEETKAPIDDSMSLVSQEEKILPQDDFTDYLEADVTDMYYRTNVPYEETEAPNNYPSRLVLTEEEKVADEHHAPVQTAFPDSNVPLDTDQFSGVHPLIAAAYPWNPHFPGVEEVFGGPVIVIPPPTTADGYLNIQAYWSDGRPLPVVRHGEFDVENCYSTVQEIPSEIKEQQPPLSPQPSLETVATDVVPTFPKLTRVERRKSSRSSSSSSSSRPPSHARGDWVARKTRRTKAMRKLNMQPTELSTIDEESEGEDTSETSTLSSPASGILQCQVTMSEWLLSTAIVDDKGGIWIPPVSSEKEFTTLDNYDALLHVLPGGDRKTVVVGNGLMVFGKEEEEGMERHLLPLRSKRAIGEEVERERHTLLKRWADNDVTILEIPASVLRRIYDKERGMLRSVTEMSVEEVGLIVRETRKAEERNIMRRVKLDATTVGSSKWLRMSPWTKRRFVKSNLTGLKERMEFGRLARGYAGDFGGKRKYRGRRKSETFVVFEARRKAENHENAPPVLGIAVGRPREEKKSLWTRCGEAVQGFFRAAVALSSQPKPQSKPAKEKGDVEVVRVGRGLRRVQRGDSSVIALRAPPTQVDEASDLGNQKTHRRKRSVVRGFLNPILPKVGGESKVARKD</sequence>
<accession>A0AAV9VXW3</accession>
<feature type="region of interest" description="Disordered" evidence="1">
    <location>
        <begin position="1"/>
        <end position="435"/>
    </location>
</feature>
<feature type="region of interest" description="Disordered" evidence="1">
    <location>
        <begin position="503"/>
        <end position="527"/>
    </location>
</feature>
<keyword evidence="3" id="KW-1185">Reference proteome</keyword>
<feature type="compositionally biased region" description="Low complexity" evidence="1">
    <location>
        <begin position="158"/>
        <end position="181"/>
    </location>
</feature>
<evidence type="ECO:0000313" key="2">
    <source>
        <dbReference type="EMBL" id="KAK6498327.1"/>
    </source>
</evidence>
<protein>
    <submittedName>
        <fullName evidence="2">Uncharacterized protein</fullName>
    </submittedName>
</protein>
<comment type="caution">
    <text evidence="2">The sequence shown here is derived from an EMBL/GenBank/DDBJ whole genome shotgun (WGS) entry which is preliminary data.</text>
</comment>
<feature type="compositionally biased region" description="Low complexity" evidence="1">
    <location>
        <begin position="872"/>
        <end position="883"/>
    </location>
</feature>
<feature type="compositionally biased region" description="Polar residues" evidence="1">
    <location>
        <begin position="286"/>
        <end position="309"/>
    </location>
</feature>
<feature type="region of interest" description="Disordered" evidence="1">
    <location>
        <begin position="462"/>
        <end position="487"/>
    </location>
</feature>
<feature type="compositionally biased region" description="Polar residues" evidence="1">
    <location>
        <begin position="365"/>
        <end position="384"/>
    </location>
</feature>
<feature type="compositionally biased region" description="Acidic residues" evidence="1">
    <location>
        <begin position="913"/>
        <end position="924"/>
    </location>
</feature>
<feature type="region of interest" description="Disordered" evidence="1">
    <location>
        <begin position="835"/>
        <end position="933"/>
    </location>
</feature>
<gene>
    <name evidence="2" type="ORF">TWF481_010918</name>
</gene>
<evidence type="ECO:0000256" key="1">
    <source>
        <dbReference type="SAM" id="MobiDB-lite"/>
    </source>
</evidence>
<feature type="compositionally biased region" description="Low complexity" evidence="1">
    <location>
        <begin position="273"/>
        <end position="284"/>
    </location>
</feature>
<organism evidence="2 3">
    <name type="scientific">Arthrobotrys musiformis</name>
    <dbReference type="NCBI Taxonomy" id="47236"/>
    <lineage>
        <taxon>Eukaryota</taxon>
        <taxon>Fungi</taxon>
        <taxon>Dikarya</taxon>
        <taxon>Ascomycota</taxon>
        <taxon>Pezizomycotina</taxon>
        <taxon>Orbiliomycetes</taxon>
        <taxon>Orbiliales</taxon>
        <taxon>Orbiliaceae</taxon>
        <taxon>Arthrobotrys</taxon>
    </lineage>
</organism>
<feature type="compositionally biased region" description="Basic and acidic residues" evidence="1">
    <location>
        <begin position="505"/>
        <end position="527"/>
    </location>
</feature>
<dbReference type="EMBL" id="JAVHJL010000008">
    <property type="protein sequence ID" value="KAK6498327.1"/>
    <property type="molecule type" value="Genomic_DNA"/>
</dbReference>
<proteinExistence type="predicted"/>
<feature type="compositionally biased region" description="Low complexity" evidence="1">
    <location>
        <begin position="387"/>
        <end position="408"/>
    </location>
</feature>
<name>A0AAV9VXW3_9PEZI</name>
<feature type="compositionally biased region" description="Polar residues" evidence="1">
    <location>
        <begin position="262"/>
        <end position="271"/>
    </location>
</feature>
<feature type="compositionally biased region" description="Basic and acidic residues" evidence="1">
    <location>
        <begin position="466"/>
        <end position="482"/>
    </location>
</feature>
<evidence type="ECO:0000313" key="3">
    <source>
        <dbReference type="Proteomes" id="UP001370758"/>
    </source>
</evidence>
<feature type="compositionally biased region" description="Basic residues" evidence="1">
    <location>
        <begin position="893"/>
        <end position="902"/>
    </location>
</feature>
<feature type="compositionally biased region" description="Polar residues" evidence="1">
    <location>
        <begin position="21"/>
        <end position="35"/>
    </location>
</feature>
<feature type="compositionally biased region" description="Polar residues" evidence="1">
    <location>
        <begin position="204"/>
        <end position="251"/>
    </location>
</feature>
<feature type="compositionally biased region" description="Basic and acidic residues" evidence="1">
    <location>
        <begin position="1"/>
        <end position="10"/>
    </location>
</feature>
<feature type="compositionally biased region" description="Polar residues" evidence="1">
    <location>
        <begin position="85"/>
        <end position="101"/>
    </location>
</feature>
<dbReference type="Proteomes" id="UP001370758">
    <property type="component" value="Unassembled WGS sequence"/>
</dbReference>